<keyword evidence="2" id="KW-0560">Oxidoreductase</keyword>
<dbReference type="RefSeq" id="WP_113615048.1">
    <property type="nucleotide sequence ID" value="NZ_QFFJ01000001.1"/>
</dbReference>
<keyword evidence="1" id="KW-1133">Transmembrane helix</keyword>
<dbReference type="InterPro" id="IPR011008">
    <property type="entry name" value="Dimeric_a/b-barrel"/>
</dbReference>
<keyword evidence="1" id="KW-0812">Transmembrane</keyword>
<keyword evidence="2" id="KW-0503">Monooxygenase</keyword>
<sequence>MHSPMEKDGAAVVISHQVMEGKYQEYEDWLNEIGPLCRSAVGHLDWHIIRPITGLTYLYTIIVRFDTIDHLKLWIESPARKRLIEKIRPVLVTDDNYHIKTGLDFLFTPENDKVKPPVRWKQFLVTWSAIYPLTTIIPLILVPVLRFLKVPHIRFIDSFFVSGVIVLLMVYLVMPRYTKWIRKWLYK</sequence>
<dbReference type="Proteomes" id="UP000253410">
    <property type="component" value="Unassembled WGS sequence"/>
</dbReference>
<evidence type="ECO:0000256" key="1">
    <source>
        <dbReference type="SAM" id="Phobius"/>
    </source>
</evidence>
<dbReference type="InterPro" id="IPR038762">
    <property type="entry name" value="ABM_predict"/>
</dbReference>
<feature type="transmembrane region" description="Helical" evidence="1">
    <location>
        <begin position="123"/>
        <end position="141"/>
    </location>
</feature>
<organism evidence="2 3">
    <name type="scientific">Chitinophaga flava</name>
    <dbReference type="NCBI Taxonomy" id="2259036"/>
    <lineage>
        <taxon>Bacteria</taxon>
        <taxon>Pseudomonadati</taxon>
        <taxon>Bacteroidota</taxon>
        <taxon>Chitinophagia</taxon>
        <taxon>Chitinophagales</taxon>
        <taxon>Chitinophagaceae</taxon>
        <taxon>Chitinophaga</taxon>
    </lineage>
</organism>
<comment type="caution">
    <text evidence="2">The sequence shown here is derived from an EMBL/GenBank/DDBJ whole genome shotgun (WGS) entry which is preliminary data.</text>
</comment>
<protein>
    <submittedName>
        <fullName evidence="2">Antibiotic biosynthesis monooxygenase</fullName>
    </submittedName>
</protein>
<dbReference type="AlphaFoldDB" id="A0A365Y3A2"/>
<dbReference type="EMBL" id="QFFJ01000001">
    <property type="protein sequence ID" value="RBL92444.1"/>
    <property type="molecule type" value="Genomic_DNA"/>
</dbReference>
<gene>
    <name evidence="2" type="ORF">DF182_07640</name>
</gene>
<accession>A0A365Y3A2</accession>
<dbReference type="PANTHER" id="PTHR40057:SF1">
    <property type="entry name" value="SLR1162 PROTEIN"/>
    <property type="match status" value="1"/>
</dbReference>
<feature type="transmembrane region" description="Helical" evidence="1">
    <location>
        <begin position="153"/>
        <end position="174"/>
    </location>
</feature>
<dbReference type="PANTHER" id="PTHR40057">
    <property type="entry name" value="SLR1162 PROTEIN"/>
    <property type="match status" value="1"/>
</dbReference>
<evidence type="ECO:0000313" key="3">
    <source>
        <dbReference type="Proteomes" id="UP000253410"/>
    </source>
</evidence>
<reference evidence="2 3" key="1">
    <citation type="submission" date="2018-05" db="EMBL/GenBank/DDBJ databases">
        <title>Chitinophaga sp. K3CV102501T nov., isolated from isolated from a monsoon evergreen broad-leaved forest soil.</title>
        <authorList>
            <person name="Lv Y."/>
        </authorList>
    </citation>
    <scope>NUCLEOTIDE SEQUENCE [LARGE SCALE GENOMIC DNA]</scope>
    <source>
        <strain evidence="2 3">GDMCC 1.1325</strain>
    </source>
</reference>
<dbReference type="GO" id="GO:0004497">
    <property type="term" value="F:monooxygenase activity"/>
    <property type="evidence" value="ECO:0007669"/>
    <property type="project" value="UniProtKB-KW"/>
</dbReference>
<keyword evidence="3" id="KW-1185">Reference proteome</keyword>
<keyword evidence="1" id="KW-0472">Membrane</keyword>
<proteinExistence type="predicted"/>
<name>A0A365Y3A2_9BACT</name>
<evidence type="ECO:0000313" key="2">
    <source>
        <dbReference type="EMBL" id="RBL92444.1"/>
    </source>
</evidence>
<dbReference type="SUPFAM" id="SSF54909">
    <property type="entry name" value="Dimeric alpha+beta barrel"/>
    <property type="match status" value="1"/>
</dbReference>
<dbReference type="OrthoDB" id="1494254at2"/>